<organism evidence="1 2">
    <name type="scientific">Luedemannella helvata</name>
    <dbReference type="NCBI Taxonomy" id="349315"/>
    <lineage>
        <taxon>Bacteria</taxon>
        <taxon>Bacillati</taxon>
        <taxon>Actinomycetota</taxon>
        <taxon>Actinomycetes</taxon>
        <taxon>Micromonosporales</taxon>
        <taxon>Micromonosporaceae</taxon>
        <taxon>Luedemannella</taxon>
    </lineage>
</organism>
<sequence length="61" mass="6677">MAHEILFVPGRIGFAELADAGVEVRVTGSAPRPGRVLDAIIPRSMWPDFCKRSPCELPFPV</sequence>
<comment type="caution">
    <text evidence="1">The sequence shown here is derived from an EMBL/GenBank/DDBJ whole genome shotgun (WGS) entry which is preliminary data.</text>
</comment>
<dbReference type="Proteomes" id="UP001500655">
    <property type="component" value="Unassembled WGS sequence"/>
</dbReference>
<proteinExistence type="predicted"/>
<evidence type="ECO:0000313" key="1">
    <source>
        <dbReference type="EMBL" id="GAA1747221.1"/>
    </source>
</evidence>
<name>A0ABP4W4P9_9ACTN</name>
<protein>
    <submittedName>
        <fullName evidence="1">Uncharacterized protein</fullName>
    </submittedName>
</protein>
<keyword evidence="2" id="KW-1185">Reference proteome</keyword>
<dbReference type="EMBL" id="BAAALS010000007">
    <property type="protein sequence ID" value="GAA1747221.1"/>
    <property type="molecule type" value="Genomic_DNA"/>
</dbReference>
<dbReference type="RefSeq" id="WP_344078857.1">
    <property type="nucleotide sequence ID" value="NZ_BAAALS010000007.1"/>
</dbReference>
<reference evidence="2" key="1">
    <citation type="journal article" date="2019" name="Int. J. Syst. Evol. Microbiol.">
        <title>The Global Catalogue of Microorganisms (GCM) 10K type strain sequencing project: providing services to taxonomists for standard genome sequencing and annotation.</title>
        <authorList>
            <consortium name="The Broad Institute Genomics Platform"/>
            <consortium name="The Broad Institute Genome Sequencing Center for Infectious Disease"/>
            <person name="Wu L."/>
            <person name="Ma J."/>
        </authorList>
    </citation>
    <scope>NUCLEOTIDE SEQUENCE [LARGE SCALE GENOMIC DNA]</scope>
    <source>
        <strain evidence="2">JCM 13249</strain>
    </source>
</reference>
<gene>
    <name evidence="1" type="ORF">GCM10009681_17980</name>
</gene>
<accession>A0ABP4W4P9</accession>
<evidence type="ECO:0000313" key="2">
    <source>
        <dbReference type="Proteomes" id="UP001500655"/>
    </source>
</evidence>